<feature type="non-terminal residue" evidence="1">
    <location>
        <position position="1"/>
    </location>
</feature>
<name>A0A151I7F1_9HYME</name>
<organism evidence="1 2">
    <name type="scientific">Cyphomyrmex costatus</name>
    <dbReference type="NCBI Taxonomy" id="456900"/>
    <lineage>
        <taxon>Eukaryota</taxon>
        <taxon>Metazoa</taxon>
        <taxon>Ecdysozoa</taxon>
        <taxon>Arthropoda</taxon>
        <taxon>Hexapoda</taxon>
        <taxon>Insecta</taxon>
        <taxon>Pterygota</taxon>
        <taxon>Neoptera</taxon>
        <taxon>Endopterygota</taxon>
        <taxon>Hymenoptera</taxon>
        <taxon>Apocrita</taxon>
        <taxon>Aculeata</taxon>
        <taxon>Formicoidea</taxon>
        <taxon>Formicidae</taxon>
        <taxon>Myrmicinae</taxon>
        <taxon>Cyphomyrmex</taxon>
    </lineage>
</organism>
<gene>
    <name evidence="1" type="ORF">ALC62_15303</name>
</gene>
<dbReference type="AlphaFoldDB" id="A0A151I7F1"/>
<evidence type="ECO:0000313" key="2">
    <source>
        <dbReference type="Proteomes" id="UP000078542"/>
    </source>
</evidence>
<proteinExistence type="predicted"/>
<accession>A0A151I7F1</accession>
<dbReference type="EMBL" id="KQ978415">
    <property type="protein sequence ID" value="KYM94076.1"/>
    <property type="molecule type" value="Genomic_DNA"/>
</dbReference>
<reference evidence="1 2" key="1">
    <citation type="submission" date="2016-03" db="EMBL/GenBank/DDBJ databases">
        <title>Cyphomyrmex costatus WGS genome.</title>
        <authorList>
            <person name="Nygaard S."/>
            <person name="Hu H."/>
            <person name="Boomsma J."/>
            <person name="Zhang G."/>
        </authorList>
    </citation>
    <scope>NUCLEOTIDE SEQUENCE [LARGE SCALE GENOMIC DNA]</scope>
    <source>
        <strain evidence="1">MS0001</strain>
        <tissue evidence="1">Whole body</tissue>
    </source>
</reference>
<protein>
    <submittedName>
        <fullName evidence="1">Uncharacterized protein</fullName>
    </submittedName>
</protein>
<evidence type="ECO:0000313" key="1">
    <source>
        <dbReference type="EMBL" id="KYM94076.1"/>
    </source>
</evidence>
<keyword evidence="2" id="KW-1185">Reference proteome</keyword>
<sequence length="130" mass="14934">SRIISQIHYVETVSREDPQLVINQSYDDIEEDQPIDRANDIAEIVLRGYAAKEIAKDRLIRKKVLVGFLDGFDLGRFTFRHGTFPPNNLWIRVTPNPSLNHAQDGVHVTHDPLDDRLKKTIVVFTELTND</sequence>
<dbReference type="Proteomes" id="UP000078542">
    <property type="component" value="Unassembled WGS sequence"/>
</dbReference>